<reference evidence="2 3" key="1">
    <citation type="submission" date="2023-06" db="EMBL/GenBank/DDBJ databases">
        <title>Identification and characterization of antibiotic-resistant Gram-negative bacteria.</title>
        <authorList>
            <person name="Cho G.-S."/>
            <person name="Lee J."/>
            <person name="Tai E."/>
            <person name="Jeong S."/>
            <person name="Kim I."/>
            <person name="Kim B.-E."/>
            <person name="Jeong M.-I."/>
            <person name="Oh K.-K."/>
            <person name="Franz C.M.A.P."/>
        </authorList>
    </citation>
    <scope>NUCLEOTIDE SEQUENCE [LARGE SCALE GENOMIC DNA]</scope>
    <source>
        <strain evidence="2 3">V106_12</strain>
    </source>
</reference>
<evidence type="ECO:0000256" key="1">
    <source>
        <dbReference type="SAM" id="Phobius"/>
    </source>
</evidence>
<accession>A0AAP4FSJ9</accession>
<feature type="transmembrane region" description="Helical" evidence="1">
    <location>
        <begin position="16"/>
        <end position="37"/>
    </location>
</feature>
<gene>
    <name evidence="2" type="ORF">QQF32_11755</name>
</gene>
<dbReference type="AlphaFoldDB" id="A0AAP4FSJ9"/>
<sequence>MTNFLPWRHLRQQSCWRLWMLLFVGSVLIALMATYSLRSGYGLKARALETLLASDTAIQQQLSAHRARWQARQVAPSPNPQRVLRDWQPALVSLASAMPEQAWLTQLRYQPPRLTLTGFAATPSALSALAESLKLLPGFMIGPAGEMQQDTQGRWTFSFTLTSQG</sequence>
<keyword evidence="1" id="KW-1133">Transmembrane helix</keyword>
<dbReference type="InterPro" id="IPR007813">
    <property type="entry name" value="PilN"/>
</dbReference>
<proteinExistence type="predicted"/>
<name>A0AAP4FSJ9_9ENTR</name>
<dbReference type="RefSeq" id="WP_285148684.1">
    <property type="nucleotide sequence ID" value="NZ_JASSOM010000053.1"/>
</dbReference>
<keyword evidence="3" id="KW-1185">Reference proteome</keyword>
<dbReference type="EMBL" id="JASSOM010000053">
    <property type="protein sequence ID" value="MDK9363873.1"/>
    <property type="molecule type" value="Genomic_DNA"/>
</dbReference>
<protein>
    <submittedName>
        <fullName evidence="2">PilN domain-containing protein</fullName>
    </submittedName>
</protein>
<evidence type="ECO:0000313" key="2">
    <source>
        <dbReference type="EMBL" id="MDK9363873.1"/>
    </source>
</evidence>
<evidence type="ECO:0000313" key="3">
    <source>
        <dbReference type="Proteomes" id="UP001223214"/>
    </source>
</evidence>
<keyword evidence="1" id="KW-0812">Transmembrane</keyword>
<dbReference type="Pfam" id="PF05137">
    <property type="entry name" value="PilN"/>
    <property type="match status" value="1"/>
</dbReference>
<keyword evidence="1" id="KW-0472">Membrane</keyword>
<organism evidence="2 3">
    <name type="scientific">Lelliottia wanjuensis</name>
    <dbReference type="NCBI Taxonomy" id="3050585"/>
    <lineage>
        <taxon>Bacteria</taxon>
        <taxon>Pseudomonadati</taxon>
        <taxon>Pseudomonadota</taxon>
        <taxon>Gammaproteobacteria</taxon>
        <taxon>Enterobacterales</taxon>
        <taxon>Enterobacteriaceae</taxon>
        <taxon>Lelliottia</taxon>
    </lineage>
</organism>
<comment type="caution">
    <text evidence="2">The sequence shown here is derived from an EMBL/GenBank/DDBJ whole genome shotgun (WGS) entry which is preliminary data.</text>
</comment>
<dbReference type="Proteomes" id="UP001223214">
    <property type="component" value="Unassembled WGS sequence"/>
</dbReference>